<feature type="transmembrane region" description="Helical" evidence="1">
    <location>
        <begin position="114"/>
        <end position="133"/>
    </location>
</feature>
<reference evidence="2 3" key="1">
    <citation type="journal article" date="2016" name="Nat. Commun.">
        <title>Thousands of microbial genomes shed light on interconnected biogeochemical processes in an aquifer system.</title>
        <authorList>
            <person name="Anantharaman K."/>
            <person name="Brown C.T."/>
            <person name="Hug L.A."/>
            <person name="Sharon I."/>
            <person name="Castelle C.J."/>
            <person name="Probst A.J."/>
            <person name="Thomas B.C."/>
            <person name="Singh A."/>
            <person name="Wilkins M.J."/>
            <person name="Karaoz U."/>
            <person name="Brodie E.L."/>
            <person name="Williams K.H."/>
            <person name="Hubbard S.S."/>
            <person name="Banfield J.F."/>
        </authorList>
    </citation>
    <scope>NUCLEOTIDE SEQUENCE [LARGE SCALE GENOMIC DNA]</scope>
</reference>
<dbReference type="Gene3D" id="2.40.40.20">
    <property type="match status" value="1"/>
</dbReference>
<name>A0A1F6DVC1_9BACT</name>
<dbReference type="EMBL" id="MFLK01000052">
    <property type="protein sequence ID" value="OGG65333.1"/>
    <property type="molecule type" value="Genomic_DNA"/>
</dbReference>
<dbReference type="STRING" id="1798497.A3D71_04610"/>
<dbReference type="InterPro" id="IPR009010">
    <property type="entry name" value="Asp_de-COase-like_dom_sf"/>
</dbReference>
<comment type="caution">
    <text evidence="2">The sequence shown here is derived from an EMBL/GenBank/DDBJ whole genome shotgun (WGS) entry which is preliminary data.</text>
</comment>
<gene>
    <name evidence="2" type="ORF">A3D71_04610</name>
</gene>
<evidence type="ECO:0000313" key="3">
    <source>
        <dbReference type="Proteomes" id="UP000177652"/>
    </source>
</evidence>
<keyword evidence="1" id="KW-1133">Transmembrane helix</keyword>
<sequence length="134" mass="15478">MSILEVRQARREEVQKDIVRVPKDERKNKIGQAIEAGTICKILSPSTAKSTFAVLRGIEETGEEDVIRMDEYLRENLDVEFGKKYEFIFETKWWYRFVWPWKATDPGYKISSQIAFISFGLGIISLILGLIAIC</sequence>
<keyword evidence="1" id="KW-0472">Membrane</keyword>
<protein>
    <submittedName>
        <fullName evidence="2">Uncharacterized protein</fullName>
    </submittedName>
</protein>
<accession>A0A1F6DVC1</accession>
<keyword evidence="1" id="KW-0812">Transmembrane</keyword>
<proteinExistence type="predicted"/>
<evidence type="ECO:0000313" key="2">
    <source>
        <dbReference type="EMBL" id="OGG65333.1"/>
    </source>
</evidence>
<dbReference type="Proteomes" id="UP000177652">
    <property type="component" value="Unassembled WGS sequence"/>
</dbReference>
<dbReference type="SUPFAM" id="SSF50692">
    <property type="entry name" value="ADC-like"/>
    <property type="match status" value="1"/>
</dbReference>
<organism evidence="2 3">
    <name type="scientific">Candidatus Kaiserbacteria bacterium RIFCSPHIGHO2_02_FULL_55_20</name>
    <dbReference type="NCBI Taxonomy" id="1798497"/>
    <lineage>
        <taxon>Bacteria</taxon>
        <taxon>Candidatus Kaiseribacteriota</taxon>
    </lineage>
</organism>
<evidence type="ECO:0000256" key="1">
    <source>
        <dbReference type="SAM" id="Phobius"/>
    </source>
</evidence>
<dbReference type="AlphaFoldDB" id="A0A1F6DVC1"/>